<dbReference type="EC" id="5.3.1.28" evidence="2"/>
<dbReference type="Pfam" id="PF13580">
    <property type="entry name" value="SIS_2"/>
    <property type="match status" value="1"/>
</dbReference>
<dbReference type="InterPro" id="IPR035461">
    <property type="entry name" value="GmhA/DiaA"/>
</dbReference>
<keyword evidence="2" id="KW-0413">Isomerase</keyword>
<evidence type="ECO:0000313" key="3">
    <source>
        <dbReference type="Proteomes" id="UP000555564"/>
    </source>
</evidence>
<evidence type="ECO:0000313" key="2">
    <source>
        <dbReference type="EMBL" id="MBB6475561.1"/>
    </source>
</evidence>
<dbReference type="GO" id="GO:0016853">
    <property type="term" value="F:isomerase activity"/>
    <property type="evidence" value="ECO:0007669"/>
    <property type="project" value="UniProtKB-KW"/>
</dbReference>
<keyword evidence="3" id="KW-1185">Reference proteome</keyword>
<dbReference type="PROSITE" id="PS51464">
    <property type="entry name" value="SIS"/>
    <property type="match status" value="1"/>
</dbReference>
<accession>A0A7X0II20</accession>
<protein>
    <submittedName>
        <fullName evidence="2">D-sedoheptulose 7-phosphate isomerase</fullName>
        <ecNumber evidence="2">5.3.1.28</ecNumber>
    </submittedName>
</protein>
<reference evidence="2 3" key="1">
    <citation type="submission" date="2020-08" db="EMBL/GenBank/DDBJ databases">
        <title>Sequencing the genomes of 1000 actinobacteria strains.</title>
        <authorList>
            <person name="Klenk H.-P."/>
        </authorList>
    </citation>
    <scope>NUCLEOTIDE SEQUENCE [LARGE SCALE GENOMIC DNA]</scope>
    <source>
        <strain evidence="2 3">DSM 44936</strain>
    </source>
</reference>
<proteinExistence type="predicted"/>
<organism evidence="2 3">
    <name type="scientific">Sphaerisporangium rubeum</name>
    <dbReference type="NCBI Taxonomy" id="321317"/>
    <lineage>
        <taxon>Bacteria</taxon>
        <taxon>Bacillati</taxon>
        <taxon>Actinomycetota</taxon>
        <taxon>Actinomycetes</taxon>
        <taxon>Streptosporangiales</taxon>
        <taxon>Streptosporangiaceae</taxon>
        <taxon>Sphaerisporangium</taxon>
    </lineage>
</organism>
<dbReference type="CDD" id="cd05006">
    <property type="entry name" value="SIS_GmhA"/>
    <property type="match status" value="1"/>
</dbReference>
<dbReference type="PANTHER" id="PTHR30390">
    <property type="entry name" value="SEDOHEPTULOSE 7-PHOSPHATE ISOMERASE / DNAA INITIATOR-ASSOCIATING FACTOR FOR REPLICATION INITIATION"/>
    <property type="match status" value="1"/>
</dbReference>
<dbReference type="InterPro" id="IPR046348">
    <property type="entry name" value="SIS_dom_sf"/>
</dbReference>
<dbReference type="AlphaFoldDB" id="A0A7X0II20"/>
<gene>
    <name evidence="2" type="ORF">BJ992_004992</name>
</gene>
<evidence type="ECO:0000259" key="1">
    <source>
        <dbReference type="PROSITE" id="PS51464"/>
    </source>
</evidence>
<dbReference type="GO" id="GO:0097367">
    <property type="term" value="F:carbohydrate derivative binding"/>
    <property type="evidence" value="ECO:0007669"/>
    <property type="project" value="InterPro"/>
</dbReference>
<dbReference type="SUPFAM" id="SSF53697">
    <property type="entry name" value="SIS domain"/>
    <property type="match status" value="1"/>
</dbReference>
<dbReference type="GO" id="GO:1901135">
    <property type="term" value="P:carbohydrate derivative metabolic process"/>
    <property type="evidence" value="ECO:0007669"/>
    <property type="project" value="InterPro"/>
</dbReference>
<comment type="caution">
    <text evidence="2">The sequence shown here is derived from an EMBL/GenBank/DDBJ whole genome shotgun (WGS) entry which is preliminary data.</text>
</comment>
<dbReference type="InterPro" id="IPR050099">
    <property type="entry name" value="SIS_GmhA/DiaA_subfam"/>
</dbReference>
<dbReference type="EMBL" id="JACHIU010000001">
    <property type="protein sequence ID" value="MBB6475561.1"/>
    <property type="molecule type" value="Genomic_DNA"/>
</dbReference>
<feature type="domain" description="SIS" evidence="1">
    <location>
        <begin position="39"/>
        <end position="204"/>
    </location>
</feature>
<name>A0A7X0II20_9ACTN</name>
<dbReference type="Proteomes" id="UP000555564">
    <property type="component" value="Unassembled WGS sequence"/>
</dbReference>
<dbReference type="RefSeq" id="WP_184984978.1">
    <property type="nucleotide sequence ID" value="NZ_BAAALO010000081.1"/>
</dbReference>
<dbReference type="Gene3D" id="3.40.50.10490">
    <property type="entry name" value="Glucose-6-phosphate isomerase like protein, domain 1"/>
    <property type="match status" value="1"/>
</dbReference>
<sequence length="208" mass="21601">MGVTSTARTAVDEAFRRRDAAGVRLAEDAERIATACRRMAERFRSGGKLIVFGTGGAGTDASHVAVEFMHPVVVGTRALPAIALGNDATTVTGVGGRAGLAEAFAHQVRRYAEPQDMALGISQDGHCPAVLRGLEAAHELGLYTLALTGGDGGPIARSPAVVHALVADSPDPAVVKEIHVTAYHVLWELVHVFHARAGAGRPGADAHH</sequence>
<dbReference type="InterPro" id="IPR001347">
    <property type="entry name" value="SIS_dom"/>
</dbReference>